<feature type="compositionally biased region" description="Low complexity" evidence="1">
    <location>
        <begin position="387"/>
        <end position="401"/>
    </location>
</feature>
<evidence type="ECO:0000256" key="1">
    <source>
        <dbReference type="SAM" id="MobiDB-lite"/>
    </source>
</evidence>
<dbReference type="AlphaFoldDB" id="A0A834VBL1"/>
<evidence type="ECO:0000313" key="5">
    <source>
        <dbReference type="Proteomes" id="UP000070412"/>
    </source>
</evidence>
<evidence type="ECO:0000259" key="2">
    <source>
        <dbReference type="Pfam" id="PF15997"/>
    </source>
</evidence>
<evidence type="ECO:0000313" key="4">
    <source>
        <dbReference type="EnsemblMetazoa" id="KAF7489600.1"/>
    </source>
</evidence>
<reference evidence="4" key="3">
    <citation type="submission" date="2022-06" db="UniProtKB">
        <authorList>
            <consortium name="EnsemblMetazoa"/>
        </authorList>
    </citation>
    <scope>IDENTIFICATION</scope>
</reference>
<name>A0A834VBL1_SARSC</name>
<dbReference type="EMBL" id="WVUK01000064">
    <property type="protein sequence ID" value="KAF7489600.1"/>
    <property type="molecule type" value="Genomic_DNA"/>
</dbReference>
<dbReference type="EnsemblMetazoa" id="SSS_2042s_mrna">
    <property type="protein sequence ID" value="KAF7489600.1"/>
    <property type="gene ID" value="SSS_2042"/>
</dbReference>
<feature type="compositionally biased region" description="Low complexity" evidence="1">
    <location>
        <begin position="230"/>
        <end position="253"/>
    </location>
</feature>
<evidence type="ECO:0000313" key="3">
    <source>
        <dbReference type="EMBL" id="KAF7489600.1"/>
    </source>
</evidence>
<feature type="region of interest" description="Disordered" evidence="1">
    <location>
        <begin position="293"/>
        <end position="344"/>
    </location>
</feature>
<dbReference type="Pfam" id="PF15997">
    <property type="entry name" value="DUF4772"/>
    <property type="match status" value="1"/>
</dbReference>
<sequence>MSSIISSPSCSFFSSLSSSIMPAATAPPTTTTTTTTNCRGKWSVVGSYVSAPIRGYYYPGRVKAIKKSIESPSTTPLSSSCPSSSSTIANTSSTALIYSVQFPEPFDSSDFDSRLYDNSETNDEGLILDYTADQLIGRGFEPITKALLSENQKVFITNRNRECSARVIEHDTKSDLVTVAIDQIPKEIRKIRLHEIRLLPSRKSSRIQEHPDYSLLASNGRQSPSDEPISHQSSTSKSSTSSSMLSSSLNLSSPIVHMNGRRQRTTSGSNLLSAASRNMNESSLFITTHNVELRNDNNNHNNNNNNNNNSSNNTNNNPNTANKNDKSANIRNSNNGSDRDGCGSGGVGGGFNAFNQTIQSFSTPLISSSSASTSSLLLSAAAAAASKSSSLSSSSSKSTSSTPHIAVPERISDNFHSNYQPQQQQQQHPHHYLQQTTLPTI</sequence>
<gene>
    <name evidence="3" type="ORF">SSS_2042</name>
</gene>
<reference evidence="5" key="1">
    <citation type="journal article" date="2020" name="PLoS Negl. Trop. Dis.">
        <title>High-quality nuclear genome for Sarcoptes scabiei-A critical resource for a neglected parasite.</title>
        <authorList>
            <person name="Korhonen P.K."/>
            <person name="Gasser R.B."/>
            <person name="Ma G."/>
            <person name="Wang T."/>
            <person name="Stroehlein A.J."/>
            <person name="Young N.D."/>
            <person name="Ang C.S."/>
            <person name="Fernando D.D."/>
            <person name="Lu H.C."/>
            <person name="Taylor S."/>
            <person name="Reynolds S.L."/>
            <person name="Mofiz E."/>
            <person name="Najaraj S.H."/>
            <person name="Gowda H."/>
            <person name="Madugundu A."/>
            <person name="Renuse S."/>
            <person name="Holt D."/>
            <person name="Pandey A."/>
            <person name="Papenfuss A.T."/>
            <person name="Fischer K."/>
        </authorList>
    </citation>
    <scope>NUCLEOTIDE SEQUENCE [LARGE SCALE GENOMIC DNA]</scope>
</reference>
<dbReference type="Proteomes" id="UP000070412">
    <property type="component" value="Unassembled WGS sequence"/>
</dbReference>
<feature type="region of interest" description="Disordered" evidence="1">
    <location>
        <begin position="387"/>
        <end position="441"/>
    </location>
</feature>
<feature type="compositionally biased region" description="Low complexity" evidence="1">
    <location>
        <begin position="419"/>
        <end position="441"/>
    </location>
</feature>
<feature type="compositionally biased region" description="Polar residues" evidence="1">
    <location>
        <begin position="216"/>
        <end position="225"/>
    </location>
</feature>
<reference evidence="3" key="2">
    <citation type="submission" date="2020-01" db="EMBL/GenBank/DDBJ databases">
        <authorList>
            <person name="Korhonen P.K.K."/>
            <person name="Guangxu M.G."/>
            <person name="Wang T.W."/>
            <person name="Stroehlein A.J.S."/>
            <person name="Young N.D."/>
            <person name="Ang C.-S.A."/>
            <person name="Fernando D.W.F."/>
            <person name="Lu H.L."/>
            <person name="Taylor S.T."/>
            <person name="Ehtesham M.E.M."/>
            <person name="Najaraj S.H.N."/>
            <person name="Harsha G.H.G."/>
            <person name="Madugundu A.M."/>
            <person name="Renuse S.R."/>
            <person name="Holt D.H."/>
            <person name="Pandey A.P."/>
            <person name="Papenfuss A.P."/>
            <person name="Gasser R.B.G."/>
            <person name="Fischer K.F."/>
        </authorList>
    </citation>
    <scope>NUCLEOTIDE SEQUENCE</scope>
    <source>
        <strain evidence="3">SSS_KF_BRIS2020</strain>
    </source>
</reference>
<keyword evidence="5" id="KW-1185">Reference proteome</keyword>
<feature type="region of interest" description="Disordered" evidence="1">
    <location>
        <begin position="215"/>
        <end position="268"/>
    </location>
</feature>
<accession>A0A834VBL1</accession>
<protein>
    <recommendedName>
        <fullName evidence="2">DUF4772 domain-containing protein</fullName>
    </recommendedName>
</protein>
<feature type="compositionally biased region" description="Low complexity" evidence="1">
    <location>
        <begin position="298"/>
        <end position="322"/>
    </location>
</feature>
<dbReference type="OrthoDB" id="5950721at2759"/>
<organism evidence="3">
    <name type="scientific">Sarcoptes scabiei</name>
    <name type="common">Itch mite</name>
    <name type="synonym">Acarus scabiei</name>
    <dbReference type="NCBI Taxonomy" id="52283"/>
    <lineage>
        <taxon>Eukaryota</taxon>
        <taxon>Metazoa</taxon>
        <taxon>Ecdysozoa</taxon>
        <taxon>Arthropoda</taxon>
        <taxon>Chelicerata</taxon>
        <taxon>Arachnida</taxon>
        <taxon>Acari</taxon>
        <taxon>Acariformes</taxon>
        <taxon>Sarcoptiformes</taxon>
        <taxon>Astigmata</taxon>
        <taxon>Psoroptidia</taxon>
        <taxon>Sarcoptoidea</taxon>
        <taxon>Sarcoptidae</taxon>
        <taxon>Sarcoptinae</taxon>
        <taxon>Sarcoptes</taxon>
    </lineage>
</organism>
<feature type="domain" description="DUF4772" evidence="2">
    <location>
        <begin position="40"/>
        <end position="181"/>
    </location>
</feature>
<dbReference type="InterPro" id="IPR031940">
    <property type="entry name" value="DUF4772"/>
</dbReference>
<proteinExistence type="predicted"/>